<gene>
    <name evidence="2" type="ORF">SLS56_004956</name>
</gene>
<accession>A0ABR3SV10</accession>
<dbReference type="SMART" id="SM00225">
    <property type="entry name" value="BTB"/>
    <property type="match status" value="1"/>
</dbReference>
<name>A0ABR3SV10_9PEZI</name>
<dbReference type="Gene3D" id="3.30.710.10">
    <property type="entry name" value="Potassium Channel Kv1.1, Chain A"/>
    <property type="match status" value="1"/>
</dbReference>
<dbReference type="EMBL" id="JAJVDC020000047">
    <property type="protein sequence ID" value="KAL1630428.1"/>
    <property type="molecule type" value="Genomic_DNA"/>
</dbReference>
<dbReference type="SUPFAM" id="SSF54695">
    <property type="entry name" value="POZ domain"/>
    <property type="match status" value="1"/>
</dbReference>
<comment type="caution">
    <text evidence="2">The sequence shown here is derived from an EMBL/GenBank/DDBJ whole genome shotgun (WGS) entry which is preliminary data.</text>
</comment>
<reference evidence="2 3" key="1">
    <citation type="submission" date="2024-02" db="EMBL/GenBank/DDBJ databases">
        <title>De novo assembly and annotation of 12 fungi associated with fruit tree decline syndrome in Ontario, Canada.</title>
        <authorList>
            <person name="Sulman M."/>
            <person name="Ellouze W."/>
            <person name="Ilyukhin E."/>
        </authorList>
    </citation>
    <scope>NUCLEOTIDE SEQUENCE [LARGE SCALE GENOMIC DNA]</scope>
    <source>
        <strain evidence="2 3">M1-105</strain>
    </source>
</reference>
<proteinExistence type="predicted"/>
<organism evidence="2 3">
    <name type="scientific">Neofusicoccum ribis</name>
    <dbReference type="NCBI Taxonomy" id="45134"/>
    <lineage>
        <taxon>Eukaryota</taxon>
        <taxon>Fungi</taxon>
        <taxon>Dikarya</taxon>
        <taxon>Ascomycota</taxon>
        <taxon>Pezizomycotina</taxon>
        <taxon>Dothideomycetes</taxon>
        <taxon>Dothideomycetes incertae sedis</taxon>
        <taxon>Botryosphaeriales</taxon>
        <taxon>Botryosphaeriaceae</taxon>
        <taxon>Neofusicoccum</taxon>
    </lineage>
</organism>
<dbReference type="PROSITE" id="PS50097">
    <property type="entry name" value="BTB"/>
    <property type="match status" value="1"/>
</dbReference>
<dbReference type="InterPro" id="IPR011333">
    <property type="entry name" value="SKP1/BTB/POZ_sf"/>
</dbReference>
<dbReference type="Proteomes" id="UP001521116">
    <property type="component" value="Unassembled WGS sequence"/>
</dbReference>
<feature type="domain" description="BTB" evidence="1">
    <location>
        <begin position="25"/>
        <end position="90"/>
    </location>
</feature>
<evidence type="ECO:0000313" key="2">
    <source>
        <dbReference type="EMBL" id="KAL1630428.1"/>
    </source>
</evidence>
<evidence type="ECO:0000259" key="1">
    <source>
        <dbReference type="PROSITE" id="PS50097"/>
    </source>
</evidence>
<sequence>MATSMARSAFINQIASQFADNDLYSDITLHFSGTTLHAHRIVLASQSTWFLHRLEGTHQLNDMPTSPPTLDLGDSDDPALISALLKYLYTRAYPALIDETGPPEPKAHVCLRHLRLYELANKYGVACAQVAAADRVRQHMGELYAYSADLLTDFVPFLYGDALTPAPLSGDAHGLRAFVAETAARDRLERVESCEMERYVREFPEFAGMCGFVPLFLSAPRGFVGLGADWWGGVVDYLTAVWALRRTQIAEKRLKGVLCRACDYSMEITVNDVEQAGRRNSRLGMWRGSEESSIKLEDLKDELYLKACPNCQGELEKQFLM</sequence>
<protein>
    <recommendedName>
        <fullName evidence="1">BTB domain-containing protein</fullName>
    </recommendedName>
</protein>
<evidence type="ECO:0000313" key="3">
    <source>
        <dbReference type="Proteomes" id="UP001521116"/>
    </source>
</evidence>
<dbReference type="InterPro" id="IPR000210">
    <property type="entry name" value="BTB/POZ_dom"/>
</dbReference>
<keyword evidence="3" id="KW-1185">Reference proteome</keyword>
<dbReference type="CDD" id="cd18186">
    <property type="entry name" value="BTB_POZ_ZBTB_KLHL-like"/>
    <property type="match status" value="1"/>
</dbReference>
<dbReference type="Pfam" id="PF00651">
    <property type="entry name" value="BTB"/>
    <property type="match status" value="1"/>
</dbReference>